<dbReference type="Gene3D" id="2.30.30.40">
    <property type="entry name" value="SH3 Domains"/>
    <property type="match status" value="1"/>
</dbReference>
<evidence type="ECO:0000313" key="1">
    <source>
        <dbReference type="Proteomes" id="UP000887574"/>
    </source>
</evidence>
<dbReference type="Proteomes" id="UP000887574">
    <property type="component" value="Unplaced"/>
</dbReference>
<dbReference type="AlphaFoldDB" id="A0A915CLH2"/>
<reference evidence="2" key="1">
    <citation type="submission" date="2022-11" db="UniProtKB">
        <authorList>
            <consortium name="WormBaseParasite"/>
        </authorList>
    </citation>
    <scope>IDENTIFICATION</scope>
</reference>
<evidence type="ECO:0000313" key="2">
    <source>
        <dbReference type="WBParaSite" id="jg10390"/>
    </source>
</evidence>
<proteinExistence type="predicted"/>
<dbReference type="WBParaSite" id="jg10390">
    <property type="protein sequence ID" value="jg10390"/>
    <property type="gene ID" value="jg10390"/>
</dbReference>
<accession>A0A915CLH2</accession>
<protein>
    <submittedName>
        <fullName evidence="2">SH3 domain-containing protein</fullName>
    </submittedName>
</protein>
<sequence>MLGYSKSFRGSIRSKTENLYDRARKKLTSSFRGADQHSRRRKSKQHAEHYLIAEDFNADSGGASGSEDTGQLSVRAGQRVEILDRFALAENQEFVAVAVVEEESGVAGQSRGYVPSKILLAVDPTSPSAQPASQIHIFKYAIAAAARATTAAAANTPFSLSDPQAHH</sequence>
<keyword evidence="1" id="KW-1185">Reference proteome</keyword>
<name>A0A915CLH2_9BILA</name>
<organism evidence="1 2">
    <name type="scientific">Ditylenchus dipsaci</name>
    <dbReference type="NCBI Taxonomy" id="166011"/>
    <lineage>
        <taxon>Eukaryota</taxon>
        <taxon>Metazoa</taxon>
        <taxon>Ecdysozoa</taxon>
        <taxon>Nematoda</taxon>
        <taxon>Chromadorea</taxon>
        <taxon>Rhabditida</taxon>
        <taxon>Tylenchina</taxon>
        <taxon>Tylenchomorpha</taxon>
        <taxon>Sphaerularioidea</taxon>
        <taxon>Anguinidae</taxon>
        <taxon>Anguininae</taxon>
        <taxon>Ditylenchus</taxon>
    </lineage>
</organism>